<gene>
    <name evidence="2" type="ORF">L5515_005356</name>
</gene>
<dbReference type="InterPro" id="IPR036322">
    <property type="entry name" value="WD40_repeat_dom_sf"/>
</dbReference>
<evidence type="ECO:0000313" key="2">
    <source>
        <dbReference type="EMBL" id="UMM25608.1"/>
    </source>
</evidence>
<proteinExistence type="predicted"/>
<evidence type="ECO:0008006" key="4">
    <source>
        <dbReference type="Google" id="ProtNLM"/>
    </source>
</evidence>
<dbReference type="InterPro" id="IPR015943">
    <property type="entry name" value="WD40/YVTN_repeat-like_dom_sf"/>
</dbReference>
<dbReference type="SUPFAM" id="SSF50978">
    <property type="entry name" value="WD40 repeat-like"/>
    <property type="match status" value="1"/>
</dbReference>
<sequence length="413" mass="46466">MLTKLDVFPSCLKTNSDGSRLVVGFVDGTIRFYDTTKFDEKSEQFEENWRFKTKSSIRGVEIDEGRSRVYAVTLNRALCVFDMETGRRTRCILKCHSSKPMTLCTLPPTALKSQQLATADESGEVKTWNLDADVAMVREWKEQSEEINELTVDCKSNLLATSSDGTLGAYDLRKAKFKVRSELMHSELFAVCGTNRNVYVGGEDGYVEVFNLNEYGNLLERIESGFEMGVNGIVELRSGLLGLISGGSNKMRLLNVQPSKRLGIAGCHGDEKDLDDGIDAITISTDKRIVYTMISFSQTIKKWEMSPIIDGIPILRAQDAKTKKKRNVEGFFDGMVEKGDEDSDEDSDDVDDEEEEEDVDEEEEEEEDSDDEDRAPGAKKRKVEDSDEDVDVDDEDEEEDVDEEDDNDGEDEQ</sequence>
<name>A0AAE9EPI7_CAEBR</name>
<feature type="compositionally biased region" description="Acidic residues" evidence="1">
    <location>
        <begin position="385"/>
        <end position="413"/>
    </location>
</feature>
<evidence type="ECO:0000256" key="1">
    <source>
        <dbReference type="SAM" id="MobiDB-lite"/>
    </source>
</evidence>
<feature type="compositionally biased region" description="Acidic residues" evidence="1">
    <location>
        <begin position="339"/>
        <end position="373"/>
    </location>
</feature>
<dbReference type="AlphaFoldDB" id="A0AAE9EPI7"/>
<accession>A0AAE9EPI7</accession>
<dbReference type="Proteomes" id="UP000829354">
    <property type="component" value="Chromosome III"/>
</dbReference>
<dbReference type="Gene3D" id="2.130.10.10">
    <property type="entry name" value="YVTN repeat-like/Quinoprotein amine dehydrogenase"/>
    <property type="match status" value="1"/>
</dbReference>
<keyword evidence="3" id="KW-1185">Reference proteome</keyword>
<dbReference type="InterPro" id="IPR001680">
    <property type="entry name" value="WD40_rpt"/>
</dbReference>
<protein>
    <recommendedName>
        <fullName evidence="4">WD repeat-containing protein 55 homolog</fullName>
    </recommendedName>
</protein>
<dbReference type="Pfam" id="PF00400">
    <property type="entry name" value="WD40"/>
    <property type="match status" value="1"/>
</dbReference>
<dbReference type="EMBL" id="CP092622">
    <property type="protein sequence ID" value="UMM25608.1"/>
    <property type="molecule type" value="Genomic_DNA"/>
</dbReference>
<organism evidence="2 3">
    <name type="scientific">Caenorhabditis briggsae</name>
    <dbReference type="NCBI Taxonomy" id="6238"/>
    <lineage>
        <taxon>Eukaryota</taxon>
        <taxon>Metazoa</taxon>
        <taxon>Ecdysozoa</taxon>
        <taxon>Nematoda</taxon>
        <taxon>Chromadorea</taxon>
        <taxon>Rhabditida</taxon>
        <taxon>Rhabditina</taxon>
        <taxon>Rhabditomorpha</taxon>
        <taxon>Rhabditoidea</taxon>
        <taxon>Rhabditidae</taxon>
        <taxon>Peloderinae</taxon>
        <taxon>Caenorhabditis</taxon>
    </lineage>
</organism>
<dbReference type="SMART" id="SM00320">
    <property type="entry name" value="WD40"/>
    <property type="match status" value="5"/>
</dbReference>
<dbReference type="PANTHER" id="PTHR44156">
    <property type="entry name" value="SUPERNUMERARY LIMBS, ISOFORM B-RELATED"/>
    <property type="match status" value="1"/>
</dbReference>
<dbReference type="InterPro" id="IPR053299">
    <property type="entry name" value="ASTRA_WD_repeat"/>
</dbReference>
<evidence type="ECO:0000313" key="3">
    <source>
        <dbReference type="Proteomes" id="UP000829354"/>
    </source>
</evidence>
<reference evidence="2 3" key="1">
    <citation type="submission" date="2022-04" db="EMBL/GenBank/DDBJ databases">
        <title>Chromosome-level reference genomes for two strains of Caenorhabditis briggsae: an improved platform for comparative genomics.</title>
        <authorList>
            <person name="Stevens L."/>
            <person name="Andersen E."/>
        </authorList>
    </citation>
    <scope>NUCLEOTIDE SEQUENCE [LARGE SCALE GENOMIC DNA]</scope>
    <source>
        <strain evidence="2">VX34</strain>
        <tissue evidence="2">Whole-organism</tissue>
    </source>
</reference>
<feature type="region of interest" description="Disordered" evidence="1">
    <location>
        <begin position="331"/>
        <end position="413"/>
    </location>
</feature>